<evidence type="ECO:0000256" key="1">
    <source>
        <dbReference type="SAM" id="MobiDB-lite"/>
    </source>
</evidence>
<proteinExistence type="predicted"/>
<feature type="region of interest" description="Disordered" evidence="1">
    <location>
        <begin position="45"/>
        <end position="66"/>
    </location>
</feature>
<name>A0A1I4DK53_9ACTN</name>
<dbReference type="AlphaFoldDB" id="A0A1I4DK53"/>
<evidence type="ECO:0000313" key="2">
    <source>
        <dbReference type="EMBL" id="SFK93120.1"/>
    </source>
</evidence>
<accession>A0A1I4DK53</accession>
<organism evidence="2 3">
    <name type="scientific">Streptosporangium canum</name>
    <dbReference type="NCBI Taxonomy" id="324952"/>
    <lineage>
        <taxon>Bacteria</taxon>
        <taxon>Bacillati</taxon>
        <taxon>Actinomycetota</taxon>
        <taxon>Actinomycetes</taxon>
        <taxon>Streptosporangiales</taxon>
        <taxon>Streptosporangiaceae</taxon>
        <taxon>Streptosporangium</taxon>
    </lineage>
</organism>
<gene>
    <name evidence="2" type="ORF">SAMN05216275_14193</name>
</gene>
<dbReference type="Proteomes" id="UP000199111">
    <property type="component" value="Unassembled WGS sequence"/>
</dbReference>
<reference evidence="3" key="1">
    <citation type="submission" date="2016-10" db="EMBL/GenBank/DDBJ databases">
        <authorList>
            <person name="Varghese N."/>
            <person name="Submissions S."/>
        </authorList>
    </citation>
    <scope>NUCLEOTIDE SEQUENCE [LARGE SCALE GENOMIC DNA]</scope>
    <source>
        <strain evidence="3">CGMCC 4.2126</strain>
    </source>
</reference>
<dbReference type="GeneID" id="96302979"/>
<feature type="compositionally biased region" description="Acidic residues" evidence="1">
    <location>
        <begin position="50"/>
        <end position="59"/>
    </location>
</feature>
<keyword evidence="3" id="KW-1185">Reference proteome</keyword>
<dbReference type="RefSeq" id="WP_093891513.1">
    <property type="nucleotide sequence ID" value="NZ_FOQY01000041.1"/>
</dbReference>
<dbReference type="EMBL" id="FOQY01000041">
    <property type="protein sequence ID" value="SFK93120.1"/>
    <property type="molecule type" value="Genomic_DNA"/>
</dbReference>
<sequence length="66" mass="7165">MEKPKDPPHRPGGQLPLLVTAAPAALRAMEIMRSPTKTDELIDAALNDLPDPDGDEDGENLIRRGH</sequence>
<protein>
    <submittedName>
        <fullName evidence="2">Uncharacterized protein</fullName>
    </submittedName>
</protein>
<evidence type="ECO:0000313" key="3">
    <source>
        <dbReference type="Proteomes" id="UP000199111"/>
    </source>
</evidence>